<dbReference type="InterPro" id="IPR009436">
    <property type="entry name" value="AGTRAP"/>
</dbReference>
<dbReference type="GO" id="GO:0038166">
    <property type="term" value="P:angiotensin-activated signaling pathway"/>
    <property type="evidence" value="ECO:0007669"/>
    <property type="project" value="InterPro"/>
</dbReference>
<feature type="transmembrane region" description="Helical" evidence="6">
    <location>
        <begin position="56"/>
        <end position="79"/>
    </location>
</feature>
<evidence type="ECO:0000313" key="7">
    <source>
        <dbReference type="EMBL" id="CAF0816381.1"/>
    </source>
</evidence>
<organism evidence="7 8">
    <name type="scientific">Adineta ricciae</name>
    <name type="common">Rotifer</name>
    <dbReference type="NCBI Taxonomy" id="249248"/>
    <lineage>
        <taxon>Eukaryota</taxon>
        <taxon>Metazoa</taxon>
        <taxon>Spiralia</taxon>
        <taxon>Gnathifera</taxon>
        <taxon>Rotifera</taxon>
        <taxon>Eurotatoria</taxon>
        <taxon>Bdelloidea</taxon>
        <taxon>Adinetida</taxon>
        <taxon>Adinetidae</taxon>
        <taxon>Adineta</taxon>
    </lineage>
</organism>
<dbReference type="PANTHER" id="PTHR16521:SF3">
    <property type="entry name" value="TYPE-1 ANGIOTENSIN II RECEPTOR-ASSOCIATED PROTEIN"/>
    <property type="match status" value="1"/>
</dbReference>
<evidence type="ECO:0000256" key="3">
    <source>
        <dbReference type="ARBA" id="ARBA00022989"/>
    </source>
</evidence>
<evidence type="ECO:0000313" key="8">
    <source>
        <dbReference type="Proteomes" id="UP000663828"/>
    </source>
</evidence>
<keyword evidence="4 6" id="KW-0472">Membrane</keyword>
<comment type="subcellular location">
    <subcellularLocation>
        <location evidence="1">Membrane</location>
        <topology evidence="1">Multi-pass membrane protein</topology>
    </subcellularLocation>
</comment>
<dbReference type="Proteomes" id="UP000663828">
    <property type="component" value="Unassembled WGS sequence"/>
</dbReference>
<evidence type="ECO:0000256" key="5">
    <source>
        <dbReference type="SAM" id="MobiDB-lite"/>
    </source>
</evidence>
<feature type="region of interest" description="Disordered" evidence="5">
    <location>
        <begin position="89"/>
        <end position="117"/>
    </location>
</feature>
<evidence type="ECO:0000256" key="2">
    <source>
        <dbReference type="ARBA" id="ARBA00022692"/>
    </source>
</evidence>
<keyword evidence="8" id="KW-1185">Reference proteome</keyword>
<feature type="transmembrane region" description="Helical" evidence="6">
    <location>
        <begin position="22"/>
        <end position="44"/>
    </location>
</feature>
<feature type="compositionally biased region" description="Polar residues" evidence="5">
    <location>
        <begin position="89"/>
        <end position="104"/>
    </location>
</feature>
<evidence type="ECO:0000256" key="4">
    <source>
        <dbReference type="ARBA" id="ARBA00023136"/>
    </source>
</evidence>
<gene>
    <name evidence="7" type="ORF">XAT740_LOCUS3732</name>
</gene>
<evidence type="ECO:0000256" key="6">
    <source>
        <dbReference type="SAM" id="Phobius"/>
    </source>
</evidence>
<dbReference type="PANTHER" id="PTHR16521">
    <property type="entry name" value="TYPE-1 ANGIOTENSIN II RECEPTOR-ASSOCIATED PROTEIN"/>
    <property type="match status" value="1"/>
</dbReference>
<accession>A0A813TQ41</accession>
<protein>
    <submittedName>
        <fullName evidence="7">Uncharacterized protein</fullName>
    </submittedName>
</protein>
<dbReference type="Pfam" id="PF06396">
    <property type="entry name" value="AGTRAP"/>
    <property type="match status" value="1"/>
</dbReference>
<sequence length="117" mass="12837">MAIIVLGLWAIVHKESVIQVELLMLITALSIVLDAIAIGMHFQIGKSVYRAMGHSSYFTLSVFFAIYLLLLKPVMLLFLNKVRQHRLGENSSPTFGGWSTNTGSVPGYTPVDGNQTA</sequence>
<proteinExistence type="predicted"/>
<keyword evidence="3 6" id="KW-1133">Transmembrane helix</keyword>
<name>A0A813TQ41_ADIRI</name>
<keyword evidence="2 6" id="KW-0812">Transmembrane</keyword>
<dbReference type="AlphaFoldDB" id="A0A813TQ41"/>
<comment type="caution">
    <text evidence="7">The sequence shown here is derived from an EMBL/GenBank/DDBJ whole genome shotgun (WGS) entry which is preliminary data.</text>
</comment>
<reference evidence="7" key="1">
    <citation type="submission" date="2021-02" db="EMBL/GenBank/DDBJ databases">
        <authorList>
            <person name="Nowell W R."/>
        </authorList>
    </citation>
    <scope>NUCLEOTIDE SEQUENCE</scope>
</reference>
<dbReference type="GO" id="GO:0005886">
    <property type="term" value="C:plasma membrane"/>
    <property type="evidence" value="ECO:0007669"/>
    <property type="project" value="TreeGrafter"/>
</dbReference>
<evidence type="ECO:0000256" key="1">
    <source>
        <dbReference type="ARBA" id="ARBA00004141"/>
    </source>
</evidence>
<dbReference type="EMBL" id="CAJNOR010000145">
    <property type="protein sequence ID" value="CAF0816381.1"/>
    <property type="molecule type" value="Genomic_DNA"/>
</dbReference>